<evidence type="ECO:0000256" key="6">
    <source>
        <dbReference type="ARBA" id="ARBA00022694"/>
    </source>
</evidence>
<feature type="non-terminal residue" evidence="7">
    <location>
        <position position="1"/>
    </location>
</feature>
<evidence type="ECO:0000313" key="7">
    <source>
        <dbReference type="EMBL" id="RUS13129.1"/>
    </source>
</evidence>
<dbReference type="Proteomes" id="UP000274822">
    <property type="component" value="Unassembled WGS sequence"/>
</dbReference>
<comment type="caution">
    <text evidence="7">The sequence shown here is derived from an EMBL/GenBank/DDBJ whole genome shotgun (WGS) entry which is preliminary data.</text>
</comment>
<dbReference type="GO" id="GO:0008176">
    <property type="term" value="F:tRNA (guanine(46)-N7)-methyltransferase activity"/>
    <property type="evidence" value="ECO:0007669"/>
    <property type="project" value="UniProtKB-EC"/>
</dbReference>
<comment type="catalytic activity">
    <reaction evidence="1">
        <text>guanosine(46) in tRNA + S-adenosyl-L-methionine = N(7)-methylguanosine(46) in tRNA + S-adenosyl-L-homocysteine</text>
        <dbReference type="Rhea" id="RHEA:42708"/>
        <dbReference type="Rhea" id="RHEA-COMP:10188"/>
        <dbReference type="Rhea" id="RHEA-COMP:10189"/>
        <dbReference type="ChEBI" id="CHEBI:57856"/>
        <dbReference type="ChEBI" id="CHEBI:59789"/>
        <dbReference type="ChEBI" id="CHEBI:74269"/>
        <dbReference type="ChEBI" id="CHEBI:74480"/>
        <dbReference type="EC" id="2.1.1.33"/>
    </reaction>
</comment>
<sequence>PAHPSQYDWSRHYPAFFPPTQEEDAKNEPSGSIDIMNERTEAGKKVEFADIGCGYGGLLIALAPLFPQTLMLGMEIRVKVEAYVDERIKALRIHQPGQYQNVSIIRMNAMKFLPNFFEKAQTLLAEYAYVLRVGGILYTITDVKDLHEWMAADPVVTHVREATEEGKKVARNQGQKYLACYYRVEDPQEQQTNA</sequence>
<dbReference type="EC" id="2.1.1.33" evidence="2"/>
<evidence type="ECO:0000256" key="3">
    <source>
        <dbReference type="ARBA" id="ARBA00022603"/>
    </source>
</evidence>
<evidence type="ECO:0000256" key="4">
    <source>
        <dbReference type="ARBA" id="ARBA00022679"/>
    </source>
</evidence>
<evidence type="ECO:0000256" key="1">
    <source>
        <dbReference type="ARBA" id="ARBA00000142"/>
    </source>
</evidence>
<dbReference type="EMBL" id="RBNJ01030939">
    <property type="protein sequence ID" value="RUS13129.1"/>
    <property type="molecule type" value="Genomic_DNA"/>
</dbReference>
<dbReference type="InterPro" id="IPR003358">
    <property type="entry name" value="tRNA_(Gua-N-7)_MeTrfase_Trmb"/>
</dbReference>
<name>A0A433P6I5_9FUNG</name>
<dbReference type="AlphaFoldDB" id="A0A433P6I5"/>
<keyword evidence="4 7" id="KW-0808">Transferase</keyword>
<dbReference type="SUPFAM" id="SSF53335">
    <property type="entry name" value="S-adenosyl-L-methionine-dependent methyltransferases"/>
    <property type="match status" value="1"/>
</dbReference>
<evidence type="ECO:0000313" key="8">
    <source>
        <dbReference type="Proteomes" id="UP000274822"/>
    </source>
</evidence>
<gene>
    <name evidence="7" type="ORF">BC938DRAFT_478096</name>
</gene>
<accession>A0A433P6I5</accession>
<dbReference type="Gene3D" id="3.40.50.150">
    <property type="entry name" value="Vaccinia Virus protein VP39"/>
    <property type="match status" value="2"/>
</dbReference>
<dbReference type="PROSITE" id="PS51625">
    <property type="entry name" value="SAM_MT_TRMB"/>
    <property type="match status" value="1"/>
</dbReference>
<reference evidence="7 8" key="1">
    <citation type="journal article" date="2018" name="New Phytol.">
        <title>Phylogenomics of Endogonaceae and evolution of mycorrhizas within Mucoromycota.</title>
        <authorList>
            <person name="Chang Y."/>
            <person name="Desiro A."/>
            <person name="Na H."/>
            <person name="Sandor L."/>
            <person name="Lipzen A."/>
            <person name="Clum A."/>
            <person name="Barry K."/>
            <person name="Grigoriev I.V."/>
            <person name="Martin F.M."/>
            <person name="Stajich J.E."/>
            <person name="Smith M.E."/>
            <person name="Bonito G."/>
            <person name="Spatafora J.W."/>
        </authorList>
    </citation>
    <scope>NUCLEOTIDE SEQUENCE [LARGE SCALE GENOMIC DNA]</scope>
    <source>
        <strain evidence="7 8">AD002</strain>
    </source>
</reference>
<dbReference type="CDD" id="cd02440">
    <property type="entry name" value="AdoMet_MTases"/>
    <property type="match status" value="1"/>
</dbReference>
<evidence type="ECO:0000256" key="2">
    <source>
        <dbReference type="ARBA" id="ARBA00011977"/>
    </source>
</evidence>
<proteinExistence type="predicted"/>
<protein>
    <recommendedName>
        <fullName evidence="2">tRNA (guanine(46)-N(7))-methyltransferase</fullName>
        <ecNumber evidence="2">2.1.1.33</ecNumber>
    </recommendedName>
</protein>
<keyword evidence="6" id="KW-0819">tRNA processing</keyword>
<dbReference type="PANTHER" id="PTHR23417">
    <property type="entry name" value="3-DEOXY-D-MANNO-OCTULOSONIC-ACID TRANSFERASE/TRNA GUANINE-N 7 - -METHYLTRANSFERASE"/>
    <property type="match status" value="1"/>
</dbReference>
<keyword evidence="8" id="KW-1185">Reference proteome</keyword>
<evidence type="ECO:0000256" key="5">
    <source>
        <dbReference type="ARBA" id="ARBA00022691"/>
    </source>
</evidence>
<dbReference type="PANTHER" id="PTHR23417:SF16">
    <property type="entry name" value="TRNA (GUANINE-N(7)-)-METHYLTRANSFERASE"/>
    <property type="match status" value="1"/>
</dbReference>
<keyword evidence="3 7" id="KW-0489">Methyltransferase</keyword>
<organism evidence="7 8">
    <name type="scientific">Jimgerdemannia flammicorona</name>
    <dbReference type="NCBI Taxonomy" id="994334"/>
    <lineage>
        <taxon>Eukaryota</taxon>
        <taxon>Fungi</taxon>
        <taxon>Fungi incertae sedis</taxon>
        <taxon>Mucoromycota</taxon>
        <taxon>Mucoromycotina</taxon>
        <taxon>Endogonomycetes</taxon>
        <taxon>Endogonales</taxon>
        <taxon>Endogonaceae</taxon>
        <taxon>Jimgerdemannia</taxon>
    </lineage>
</organism>
<dbReference type="InterPro" id="IPR029063">
    <property type="entry name" value="SAM-dependent_MTases_sf"/>
</dbReference>
<dbReference type="Pfam" id="PF02390">
    <property type="entry name" value="Methyltransf_4"/>
    <property type="match status" value="1"/>
</dbReference>
<dbReference type="GO" id="GO:0043527">
    <property type="term" value="C:tRNA methyltransferase complex"/>
    <property type="evidence" value="ECO:0007669"/>
    <property type="project" value="TreeGrafter"/>
</dbReference>
<keyword evidence="5" id="KW-0949">S-adenosyl-L-methionine</keyword>